<evidence type="ECO:0000259" key="1">
    <source>
        <dbReference type="PROSITE" id="PS51819"/>
    </source>
</evidence>
<dbReference type="EMBL" id="CP021121">
    <property type="protein sequence ID" value="ARQ72301.1"/>
    <property type="molecule type" value="Genomic_DNA"/>
</dbReference>
<dbReference type="PANTHER" id="PTHR33993">
    <property type="entry name" value="GLYOXALASE-RELATED"/>
    <property type="match status" value="1"/>
</dbReference>
<dbReference type="InterPro" id="IPR052164">
    <property type="entry name" value="Anthracycline_SecMetBiosynth"/>
</dbReference>
<dbReference type="PANTHER" id="PTHR33993:SF10">
    <property type="entry name" value="CONSERVED PROTEIN"/>
    <property type="match status" value="1"/>
</dbReference>
<dbReference type="KEGG" id="smao:CAG99_11850"/>
<gene>
    <name evidence="2" type="ORF">CAG99_11850</name>
</gene>
<accession>A0A1W7D5D2</accession>
<proteinExistence type="predicted"/>
<dbReference type="Proteomes" id="UP000194218">
    <property type="component" value="Chromosome"/>
</dbReference>
<dbReference type="Pfam" id="PF00903">
    <property type="entry name" value="Glyoxalase"/>
    <property type="match status" value="2"/>
</dbReference>
<dbReference type="InterPro" id="IPR029068">
    <property type="entry name" value="Glyas_Bleomycin-R_OHBP_Dase"/>
</dbReference>
<reference evidence="2 3" key="1">
    <citation type="submission" date="2017-05" db="EMBL/GenBank/DDBJ databases">
        <title>Complete genome sequence of Streptomyces sp. SCSIO 03032 revealed the diverse biosynthetic pathways for its bioactive secondary metabolites.</title>
        <authorList>
            <person name="Ma L."/>
            <person name="Zhu Y."/>
            <person name="Zhang W."/>
            <person name="Zhang G."/>
            <person name="Tian X."/>
            <person name="Zhang S."/>
            <person name="Zhang C."/>
        </authorList>
    </citation>
    <scope>NUCLEOTIDE SEQUENCE [LARGE SCALE GENOMIC DNA]</scope>
    <source>
        <strain evidence="2 3">SCSIO 03032</strain>
    </source>
</reference>
<dbReference type="RefSeq" id="WP_086162152.1">
    <property type="nucleotide sequence ID" value="NZ_CP021121.1"/>
</dbReference>
<dbReference type="AlphaFoldDB" id="A0A1W7D5D2"/>
<dbReference type="Gene3D" id="3.10.180.10">
    <property type="entry name" value="2,3-Dihydroxybiphenyl 1,2-Dioxygenase, domain 1"/>
    <property type="match status" value="2"/>
</dbReference>
<evidence type="ECO:0000313" key="3">
    <source>
        <dbReference type="Proteomes" id="UP000194218"/>
    </source>
</evidence>
<organism evidence="2 3">
    <name type="scientific">Streptomyces marincola</name>
    <dbReference type="NCBI Taxonomy" id="2878388"/>
    <lineage>
        <taxon>Bacteria</taxon>
        <taxon>Bacillati</taxon>
        <taxon>Actinomycetota</taxon>
        <taxon>Actinomycetes</taxon>
        <taxon>Kitasatosporales</taxon>
        <taxon>Streptomycetaceae</taxon>
        <taxon>Streptomyces</taxon>
    </lineage>
</organism>
<protein>
    <recommendedName>
        <fullName evidence="1">VOC domain-containing protein</fullName>
    </recommendedName>
</protein>
<evidence type="ECO:0000313" key="2">
    <source>
        <dbReference type="EMBL" id="ARQ72301.1"/>
    </source>
</evidence>
<dbReference type="InterPro" id="IPR004360">
    <property type="entry name" value="Glyas_Fos-R_dOase_dom"/>
</dbReference>
<feature type="domain" description="VOC" evidence="1">
    <location>
        <begin position="140"/>
        <end position="253"/>
    </location>
</feature>
<name>A0A1W7D5D2_9ACTN</name>
<dbReference type="CDD" id="cd07247">
    <property type="entry name" value="SgaA_N_like"/>
    <property type="match status" value="1"/>
</dbReference>
<dbReference type="OrthoDB" id="9793039at2"/>
<dbReference type="PROSITE" id="PS51819">
    <property type="entry name" value="VOC"/>
    <property type="match status" value="2"/>
</dbReference>
<sequence>MSDLDEGFPTGAPCWADATVPDMTVGTHFYERLFGWSFAAGSSEYGGYATASLDGRAVAGLAPCQAGQDAPPAWTLYLASPDVAGTAELVREHGGRVLLEPMQVGEVGRMLIATDPGGVLFGVWEAGAHRGFGRRDEPGAFCWAEVVTRDPAAADAFFPAVFPFEARRVEDPDGLDYQVYTLDGRPVLGRMAVPADGPAPHVLVYVAVPDCDGAVETVRQLGGRVADGPVDSPFGRFATVVDPQGVRFAVIDLSAVSGEPPATHPA</sequence>
<dbReference type="InterPro" id="IPR037523">
    <property type="entry name" value="VOC_core"/>
</dbReference>
<feature type="domain" description="VOC" evidence="1">
    <location>
        <begin position="12"/>
        <end position="126"/>
    </location>
</feature>
<dbReference type="SUPFAM" id="SSF54593">
    <property type="entry name" value="Glyoxalase/Bleomycin resistance protein/Dihydroxybiphenyl dioxygenase"/>
    <property type="match status" value="2"/>
</dbReference>
<keyword evidence="3" id="KW-1185">Reference proteome</keyword>